<reference evidence="2" key="1">
    <citation type="submission" date="2023-03" db="EMBL/GenBank/DDBJ databases">
        <title>Near-Complete genome sequence of Lipomyces tetrasporous NRRL Y-64009, an oleaginous yeast capable of growing on lignocellulosic hydrolysates.</title>
        <authorList>
            <consortium name="Lawrence Berkeley National Laboratory"/>
            <person name="Jagtap S.S."/>
            <person name="Liu J.-J."/>
            <person name="Walukiewicz H.E."/>
            <person name="Pangilinan J."/>
            <person name="Lipzen A."/>
            <person name="Ahrendt S."/>
            <person name="Koriabine M."/>
            <person name="Cobaugh K."/>
            <person name="Salamov A."/>
            <person name="Yoshinaga Y."/>
            <person name="Ng V."/>
            <person name="Daum C."/>
            <person name="Grigoriev I.V."/>
            <person name="Slininger P.J."/>
            <person name="Dien B.S."/>
            <person name="Jin Y.-S."/>
            <person name="Rao C.V."/>
        </authorList>
    </citation>
    <scope>NUCLEOTIDE SEQUENCE</scope>
    <source>
        <strain evidence="2">NRRL Y-64009</strain>
    </source>
</reference>
<feature type="compositionally biased region" description="Polar residues" evidence="1">
    <location>
        <begin position="250"/>
        <end position="272"/>
    </location>
</feature>
<feature type="compositionally biased region" description="Polar residues" evidence="1">
    <location>
        <begin position="57"/>
        <end position="66"/>
    </location>
</feature>
<feature type="compositionally biased region" description="Polar residues" evidence="1">
    <location>
        <begin position="330"/>
        <end position="365"/>
    </location>
</feature>
<protein>
    <submittedName>
        <fullName evidence="2">Uncharacterized protein</fullName>
    </submittedName>
</protein>
<gene>
    <name evidence="2" type="ORF">POJ06DRAFT_257772</name>
</gene>
<feature type="region of interest" description="Disordered" evidence="1">
    <location>
        <begin position="241"/>
        <end position="381"/>
    </location>
</feature>
<feature type="compositionally biased region" description="Polar residues" evidence="1">
    <location>
        <begin position="372"/>
        <end position="381"/>
    </location>
</feature>
<proteinExistence type="predicted"/>
<feature type="compositionally biased region" description="Basic residues" evidence="1">
    <location>
        <begin position="170"/>
        <end position="188"/>
    </location>
</feature>
<evidence type="ECO:0000313" key="2">
    <source>
        <dbReference type="EMBL" id="KAJ8098708.1"/>
    </source>
</evidence>
<comment type="caution">
    <text evidence="2">The sequence shown here is derived from an EMBL/GenBank/DDBJ whole genome shotgun (WGS) entry which is preliminary data.</text>
</comment>
<name>A0AAD7VR09_9ASCO</name>
<sequence length="381" mass="41941">MTSTLGYRDVENWSRQVVVPPPPLSLRRIGTASSTNSYGQSISRTSTNNFRPHDTPPLQTSEGFYNVSPQPTKSTMLRMQSISPVSSRHLSQDGYPFKHRHSQDDGYAPGSLAVAAAAITAIAAASSSSTAADGNDLHMRSSISSMRSAPTLPMNSYENDQHSPIVPLGKPRRRRRSHHQGLHEHRRHHSDEGEEGIIAYDHNDNDAQADDSLRGYVQRHQHHHELRRPRRHKTQDEFNFADDANDDQHSLPSISDETVDTPGSSLSVTTSPDPFPLPARTSPDIAFMPVSETTPRRFHPSSPPTSPRATSFSTHSTREKKSSPKIARASNPSNRSSPHVIPTGSSRSSVISHQIDLRNTGTNFSESKKSKGSSPQCCVIM</sequence>
<feature type="region of interest" description="Disordered" evidence="1">
    <location>
        <begin position="147"/>
        <end position="193"/>
    </location>
</feature>
<dbReference type="Proteomes" id="UP001217417">
    <property type="component" value="Unassembled WGS sequence"/>
</dbReference>
<dbReference type="GeneID" id="80883357"/>
<organism evidence="2 3">
    <name type="scientific">Lipomyces tetrasporus</name>
    <dbReference type="NCBI Taxonomy" id="54092"/>
    <lineage>
        <taxon>Eukaryota</taxon>
        <taxon>Fungi</taxon>
        <taxon>Dikarya</taxon>
        <taxon>Ascomycota</taxon>
        <taxon>Saccharomycotina</taxon>
        <taxon>Lipomycetes</taxon>
        <taxon>Lipomycetales</taxon>
        <taxon>Lipomycetaceae</taxon>
        <taxon>Lipomyces</taxon>
    </lineage>
</organism>
<feature type="region of interest" description="Disordered" evidence="1">
    <location>
        <begin position="83"/>
        <end position="103"/>
    </location>
</feature>
<evidence type="ECO:0000256" key="1">
    <source>
        <dbReference type="SAM" id="MobiDB-lite"/>
    </source>
</evidence>
<dbReference type="EMBL" id="JARPMG010000008">
    <property type="protein sequence ID" value="KAJ8098708.1"/>
    <property type="molecule type" value="Genomic_DNA"/>
</dbReference>
<feature type="region of interest" description="Disordered" evidence="1">
    <location>
        <begin position="28"/>
        <end position="66"/>
    </location>
</feature>
<accession>A0AAD7VR09</accession>
<dbReference type="RefSeq" id="XP_056042158.1">
    <property type="nucleotide sequence ID" value="XM_056188191.1"/>
</dbReference>
<feature type="compositionally biased region" description="Polar residues" evidence="1">
    <location>
        <begin position="31"/>
        <end position="50"/>
    </location>
</feature>
<evidence type="ECO:0000313" key="3">
    <source>
        <dbReference type="Proteomes" id="UP001217417"/>
    </source>
</evidence>
<dbReference type="AlphaFoldDB" id="A0AAD7VR09"/>
<keyword evidence="3" id="KW-1185">Reference proteome</keyword>
<feature type="compositionally biased region" description="Polar residues" evidence="1">
    <location>
        <begin position="147"/>
        <end position="158"/>
    </location>
</feature>